<sequence>MRPPWNARSPRRPVGGAGLRASTERTRAILRATMLHLSTTDGIYRVDPQTGASERLGPVAASTEALAVAGRVIVAAVTPDYGVPMREPLLPRSHGGAVRSTDGGATWTRGQSLRALPGYARWTYPGTPYTPHVMVIVPHPAAPDVLLAGIEVGGIVRSDDGTSRWCNRRRCSACTSRAGASSGGGAHAGPRGGRGCPRTCGT</sequence>
<accession>A0A6J4I1E4</accession>
<feature type="region of interest" description="Disordered" evidence="1">
    <location>
        <begin position="1"/>
        <end position="21"/>
    </location>
</feature>
<dbReference type="EMBL" id="CADCTC010000093">
    <property type="protein sequence ID" value="CAA9239570.1"/>
    <property type="molecule type" value="Genomic_DNA"/>
</dbReference>
<dbReference type="SUPFAM" id="SSF110296">
    <property type="entry name" value="Oligoxyloglucan reducing end-specific cellobiohydrolase"/>
    <property type="match status" value="1"/>
</dbReference>
<organism evidence="2">
    <name type="scientific">uncultured Chloroflexota bacterium</name>
    <dbReference type="NCBI Taxonomy" id="166587"/>
    <lineage>
        <taxon>Bacteria</taxon>
        <taxon>Bacillati</taxon>
        <taxon>Chloroflexota</taxon>
        <taxon>environmental samples</taxon>
    </lineage>
</organism>
<dbReference type="AlphaFoldDB" id="A0A6J4I1E4"/>
<protein>
    <recommendedName>
        <fullName evidence="3">Exo-alpha-sialidase</fullName>
    </recommendedName>
</protein>
<proteinExistence type="predicted"/>
<evidence type="ECO:0008006" key="3">
    <source>
        <dbReference type="Google" id="ProtNLM"/>
    </source>
</evidence>
<feature type="region of interest" description="Disordered" evidence="1">
    <location>
        <begin position="177"/>
        <end position="202"/>
    </location>
</feature>
<reference evidence="2" key="1">
    <citation type="submission" date="2020-02" db="EMBL/GenBank/DDBJ databases">
        <authorList>
            <person name="Meier V. D."/>
        </authorList>
    </citation>
    <scope>NUCLEOTIDE SEQUENCE</scope>
    <source>
        <strain evidence="2">AVDCRST_MAG77</strain>
    </source>
</reference>
<name>A0A6J4I1E4_9CHLR</name>
<evidence type="ECO:0000256" key="1">
    <source>
        <dbReference type="SAM" id="MobiDB-lite"/>
    </source>
</evidence>
<dbReference type="Gene3D" id="2.130.10.10">
    <property type="entry name" value="YVTN repeat-like/Quinoprotein amine dehydrogenase"/>
    <property type="match status" value="1"/>
</dbReference>
<feature type="compositionally biased region" description="Gly residues" evidence="1">
    <location>
        <begin position="181"/>
        <end position="195"/>
    </location>
</feature>
<gene>
    <name evidence="2" type="ORF">AVDCRST_MAG77-1453</name>
</gene>
<evidence type="ECO:0000313" key="2">
    <source>
        <dbReference type="EMBL" id="CAA9239570.1"/>
    </source>
</evidence>
<dbReference type="InterPro" id="IPR015943">
    <property type="entry name" value="WD40/YVTN_repeat-like_dom_sf"/>
</dbReference>